<comment type="subcellular location">
    <subcellularLocation>
        <location evidence="1">Membrane</location>
        <topology evidence="1">Multi-pass membrane protein</topology>
    </subcellularLocation>
</comment>
<keyword evidence="4" id="KW-1133">Transmembrane helix</keyword>
<evidence type="ECO:0000256" key="2">
    <source>
        <dbReference type="ARBA" id="ARBA00006824"/>
    </source>
</evidence>
<feature type="region of interest" description="Disordered" evidence="7">
    <location>
        <begin position="17"/>
        <end position="50"/>
    </location>
</feature>
<evidence type="ECO:0000313" key="9">
    <source>
        <dbReference type="Proteomes" id="UP000293360"/>
    </source>
</evidence>
<protein>
    <submittedName>
        <fullName evidence="8">Uncharacterized protein</fullName>
    </submittedName>
</protein>
<evidence type="ECO:0000256" key="3">
    <source>
        <dbReference type="ARBA" id="ARBA00022692"/>
    </source>
</evidence>
<dbReference type="Proteomes" id="UP000293360">
    <property type="component" value="Unassembled WGS sequence"/>
</dbReference>
<feature type="compositionally biased region" description="Basic residues" evidence="7">
    <location>
        <begin position="21"/>
        <end position="30"/>
    </location>
</feature>
<gene>
    <name evidence="8" type="ORF">DL764_006649</name>
</gene>
<dbReference type="PANTHER" id="PTHR11266:SF113">
    <property type="entry name" value="MEMBRANE PROTEIN, MPV17_PMP22 FAMILY, PUTATIVE (AFU_ORTHOLOGUE AFUA_1G13840)-RELATED"/>
    <property type="match status" value="1"/>
</dbReference>
<keyword evidence="9" id="KW-1185">Reference proteome</keyword>
<evidence type="ECO:0000256" key="6">
    <source>
        <dbReference type="RuleBase" id="RU363053"/>
    </source>
</evidence>
<comment type="similarity">
    <text evidence="2 6">Belongs to the peroxisomal membrane protein PXMP2/4 family.</text>
</comment>
<evidence type="ECO:0000256" key="7">
    <source>
        <dbReference type="SAM" id="MobiDB-lite"/>
    </source>
</evidence>
<dbReference type="EMBL" id="QJNU01000401">
    <property type="protein sequence ID" value="RYO99940.1"/>
    <property type="molecule type" value="Genomic_DNA"/>
</dbReference>
<reference evidence="8 9" key="1">
    <citation type="submission" date="2018-06" db="EMBL/GenBank/DDBJ databases">
        <title>Complete Genomes of Monosporascus.</title>
        <authorList>
            <person name="Robinson A.J."/>
            <person name="Natvig D.O."/>
        </authorList>
    </citation>
    <scope>NUCLEOTIDE SEQUENCE [LARGE SCALE GENOMIC DNA]</scope>
    <source>
        <strain evidence="8 9">CBS 110550</strain>
    </source>
</reference>
<comment type="caution">
    <text evidence="8">The sequence shown here is derived from an EMBL/GenBank/DDBJ whole genome shotgun (WGS) entry which is preliminary data.</text>
</comment>
<evidence type="ECO:0000256" key="1">
    <source>
        <dbReference type="ARBA" id="ARBA00004141"/>
    </source>
</evidence>
<dbReference type="STRING" id="155417.A0A4Q4T667"/>
<sequence length="280" mass="31524">MAAPFLRVALRRHLKLPITRRLPRPPRRHQSSGPSSGGKEPKTEDPIPVQNTVGPLPFWQRLGPLTRAGQAYARAQRRRPWATQVTSTLVIYFCADLSAQHMSGNSYDPKRTMRSLIIGGASSIPSYTWFMWLSRNFNYSSHLLSIAAKITVNQTFFTPVFNTYFFGAQALLSGDTLSETWERVKMTVPVSIANSLKLWPAVTAFSFTYVPLEYRSVFAGVVAVGWQTYLSFLNRQAELREDSQKMISAAAAEHEKHASVTTTHDVDCQKRRLPAYDNSP</sequence>
<proteinExistence type="inferred from homology"/>
<dbReference type="PANTHER" id="PTHR11266">
    <property type="entry name" value="PEROXISOMAL MEMBRANE PROTEIN 2, PXMP2 MPV17"/>
    <property type="match status" value="1"/>
</dbReference>
<dbReference type="GO" id="GO:0005739">
    <property type="term" value="C:mitochondrion"/>
    <property type="evidence" value="ECO:0007669"/>
    <property type="project" value="TreeGrafter"/>
</dbReference>
<evidence type="ECO:0000256" key="5">
    <source>
        <dbReference type="ARBA" id="ARBA00023136"/>
    </source>
</evidence>
<dbReference type="InterPro" id="IPR007248">
    <property type="entry name" value="Mpv17_PMP22"/>
</dbReference>
<name>A0A4Q4T667_9PEZI</name>
<accession>A0A4Q4T667</accession>
<dbReference type="AlphaFoldDB" id="A0A4Q4T667"/>
<keyword evidence="5" id="KW-0472">Membrane</keyword>
<dbReference type="GO" id="GO:0016020">
    <property type="term" value="C:membrane"/>
    <property type="evidence" value="ECO:0007669"/>
    <property type="project" value="UniProtKB-SubCell"/>
</dbReference>
<organism evidence="8 9">
    <name type="scientific">Monosporascus ibericus</name>
    <dbReference type="NCBI Taxonomy" id="155417"/>
    <lineage>
        <taxon>Eukaryota</taxon>
        <taxon>Fungi</taxon>
        <taxon>Dikarya</taxon>
        <taxon>Ascomycota</taxon>
        <taxon>Pezizomycotina</taxon>
        <taxon>Sordariomycetes</taxon>
        <taxon>Xylariomycetidae</taxon>
        <taxon>Xylariales</taxon>
        <taxon>Xylariales incertae sedis</taxon>
        <taxon>Monosporascus</taxon>
    </lineage>
</organism>
<evidence type="ECO:0000313" key="8">
    <source>
        <dbReference type="EMBL" id="RYO99940.1"/>
    </source>
</evidence>
<dbReference type="Pfam" id="PF04117">
    <property type="entry name" value="Mpv17_PMP22"/>
    <property type="match status" value="1"/>
</dbReference>
<dbReference type="OrthoDB" id="430207at2759"/>
<keyword evidence="3" id="KW-0812">Transmembrane</keyword>
<evidence type="ECO:0000256" key="4">
    <source>
        <dbReference type="ARBA" id="ARBA00022989"/>
    </source>
</evidence>